<proteinExistence type="inferred from homology"/>
<protein>
    <submittedName>
        <fullName evidence="7">Putative serine protease HhoB</fullName>
    </submittedName>
</protein>
<dbReference type="SUPFAM" id="SSF50494">
    <property type="entry name" value="Trypsin-like serine proteases"/>
    <property type="match status" value="1"/>
</dbReference>
<name>A0A1X9MBB8_9BACI</name>
<feature type="region of interest" description="Disordered" evidence="5">
    <location>
        <begin position="1"/>
        <end position="25"/>
    </location>
</feature>
<keyword evidence="6" id="KW-0472">Membrane</keyword>
<keyword evidence="4" id="KW-0720">Serine protease</keyword>
<dbReference type="PANTHER" id="PTHR43343">
    <property type="entry name" value="PEPTIDASE S12"/>
    <property type="match status" value="1"/>
</dbReference>
<accession>A0A1X9MBB8</accession>
<evidence type="ECO:0000256" key="2">
    <source>
        <dbReference type="ARBA" id="ARBA00022670"/>
    </source>
</evidence>
<evidence type="ECO:0000313" key="8">
    <source>
        <dbReference type="Proteomes" id="UP000193006"/>
    </source>
</evidence>
<keyword evidence="2 7" id="KW-0645">Protease</keyword>
<evidence type="ECO:0000256" key="3">
    <source>
        <dbReference type="ARBA" id="ARBA00022801"/>
    </source>
</evidence>
<feature type="transmembrane region" description="Helical" evidence="6">
    <location>
        <begin position="40"/>
        <end position="61"/>
    </location>
</feature>
<keyword evidence="8" id="KW-1185">Reference proteome</keyword>
<dbReference type="Gene3D" id="2.40.10.10">
    <property type="entry name" value="Trypsin-like serine proteases"/>
    <property type="match status" value="2"/>
</dbReference>
<dbReference type="InterPro" id="IPR043504">
    <property type="entry name" value="Peptidase_S1_PA_chymotrypsin"/>
</dbReference>
<comment type="similarity">
    <text evidence="1">Belongs to the peptidase S1C family.</text>
</comment>
<reference evidence="7 8" key="1">
    <citation type="submission" date="2017-04" db="EMBL/GenBank/DDBJ databases">
        <title>Bacillus krulwichiae AM31D Genome sequencing and assembly.</title>
        <authorList>
            <person name="Krulwich T.A."/>
            <person name="Anastor L."/>
            <person name="Ehrlich R."/>
            <person name="Ehrlich G.D."/>
            <person name="Janto B."/>
        </authorList>
    </citation>
    <scope>NUCLEOTIDE SEQUENCE [LARGE SCALE GENOMIC DNA]</scope>
    <source>
        <strain evidence="7 8">AM31D</strain>
    </source>
</reference>
<dbReference type="InterPro" id="IPR001940">
    <property type="entry name" value="Peptidase_S1C"/>
</dbReference>
<dbReference type="RefSeq" id="WP_066149471.1">
    <property type="nucleotide sequence ID" value="NZ_CP020814.1"/>
</dbReference>
<dbReference type="InterPro" id="IPR009003">
    <property type="entry name" value="Peptidase_S1_PA"/>
</dbReference>
<dbReference type="AlphaFoldDB" id="A0A1X9MBB8"/>
<dbReference type="EMBL" id="CP020814">
    <property type="protein sequence ID" value="ARK30716.1"/>
    <property type="molecule type" value="Genomic_DNA"/>
</dbReference>
<dbReference type="KEGG" id="bkw:BkAM31D_13245"/>
<dbReference type="STRING" id="199441.BkAM31D_13245"/>
<dbReference type="Pfam" id="PF13365">
    <property type="entry name" value="Trypsin_2"/>
    <property type="match status" value="1"/>
</dbReference>
<keyword evidence="6" id="KW-1133">Transmembrane helix</keyword>
<evidence type="ECO:0000256" key="1">
    <source>
        <dbReference type="ARBA" id="ARBA00010541"/>
    </source>
</evidence>
<sequence>MKDQPEDNKEEEYVPTPEDFLFDEEESEEDFKKKKSKKRLFRLIGICLVLLLLLQVANIWFNLYSSDNRELVRTSDELSQLENINEFKEAVVTIQGNGGRGTGFNIHPEGLILTNHHVIDSRDPIAAIFPNGEILHAEVMKSDVDLDVALLRVQSEEDLPYLRFQIEDAKQSEKIYVIGNPLTQTQIINEGEILNNEFPFQVLKISNAIFPGHSGSPVLSQKGEVVGVVYARTIPSLRSGEESEGLAIPIERVLEVFPELKEIHVP</sequence>
<dbReference type="GO" id="GO:0004252">
    <property type="term" value="F:serine-type endopeptidase activity"/>
    <property type="evidence" value="ECO:0007669"/>
    <property type="project" value="InterPro"/>
</dbReference>
<gene>
    <name evidence="7" type="primary">hhoB</name>
    <name evidence="7" type="ORF">BkAM31D_13245</name>
</gene>
<dbReference type="InterPro" id="IPR051201">
    <property type="entry name" value="Chloro_Bact_Ser_Proteases"/>
</dbReference>
<keyword evidence="3" id="KW-0378">Hydrolase</keyword>
<dbReference type="Proteomes" id="UP000193006">
    <property type="component" value="Chromosome"/>
</dbReference>
<organism evidence="7 8">
    <name type="scientific">Halalkalibacter krulwichiae</name>
    <dbReference type="NCBI Taxonomy" id="199441"/>
    <lineage>
        <taxon>Bacteria</taxon>
        <taxon>Bacillati</taxon>
        <taxon>Bacillota</taxon>
        <taxon>Bacilli</taxon>
        <taxon>Bacillales</taxon>
        <taxon>Bacillaceae</taxon>
        <taxon>Halalkalibacter</taxon>
    </lineage>
</organism>
<evidence type="ECO:0000256" key="6">
    <source>
        <dbReference type="SAM" id="Phobius"/>
    </source>
</evidence>
<dbReference type="PANTHER" id="PTHR43343:SF3">
    <property type="entry name" value="PROTEASE DO-LIKE 8, CHLOROPLASTIC"/>
    <property type="match status" value="1"/>
</dbReference>
<evidence type="ECO:0000313" key="7">
    <source>
        <dbReference type="EMBL" id="ARK30716.1"/>
    </source>
</evidence>
<evidence type="ECO:0000256" key="5">
    <source>
        <dbReference type="SAM" id="MobiDB-lite"/>
    </source>
</evidence>
<dbReference type="PRINTS" id="PR00834">
    <property type="entry name" value="PROTEASES2C"/>
</dbReference>
<evidence type="ECO:0000256" key="4">
    <source>
        <dbReference type="ARBA" id="ARBA00022825"/>
    </source>
</evidence>
<dbReference type="GO" id="GO:0006508">
    <property type="term" value="P:proteolysis"/>
    <property type="evidence" value="ECO:0007669"/>
    <property type="project" value="UniProtKB-KW"/>
</dbReference>
<keyword evidence="6" id="KW-0812">Transmembrane</keyword>